<dbReference type="Pfam" id="PF07724">
    <property type="entry name" value="AAA_2"/>
    <property type="match status" value="1"/>
</dbReference>
<dbReference type="PRINTS" id="PR00300">
    <property type="entry name" value="CLPPROTEASEA"/>
</dbReference>
<dbReference type="SMART" id="SM00382">
    <property type="entry name" value="AAA"/>
    <property type="match status" value="1"/>
</dbReference>
<accession>A0A8H3UNZ8</accession>
<dbReference type="AlphaFoldDB" id="A0A8H3UNZ8"/>
<dbReference type="Gene3D" id="3.40.50.300">
    <property type="entry name" value="P-loop containing nucleotide triphosphate hydrolases"/>
    <property type="match status" value="1"/>
</dbReference>
<evidence type="ECO:0000313" key="6">
    <source>
        <dbReference type="Proteomes" id="UP000447873"/>
    </source>
</evidence>
<dbReference type="InterPro" id="IPR003959">
    <property type="entry name" value="ATPase_AAA_core"/>
</dbReference>
<feature type="domain" description="AAA+ ATPase" evidence="4">
    <location>
        <begin position="395"/>
        <end position="535"/>
    </location>
</feature>
<dbReference type="InterPro" id="IPR003593">
    <property type="entry name" value="AAA+_ATPase"/>
</dbReference>
<feature type="compositionally biased region" description="Basic and acidic residues" evidence="3">
    <location>
        <begin position="94"/>
        <end position="120"/>
    </location>
</feature>
<dbReference type="GO" id="GO:0016887">
    <property type="term" value="F:ATP hydrolysis activity"/>
    <property type="evidence" value="ECO:0007669"/>
    <property type="project" value="InterPro"/>
</dbReference>
<reference evidence="5 6" key="1">
    <citation type="submission" date="2018-12" db="EMBL/GenBank/DDBJ databases">
        <title>Venturia inaequalis Genome Resource.</title>
        <authorList>
            <person name="Lichtner F.J."/>
        </authorList>
    </citation>
    <scope>NUCLEOTIDE SEQUENCE [LARGE SCALE GENOMIC DNA]</scope>
    <source>
        <strain evidence="5 6">120213</strain>
    </source>
</reference>
<keyword evidence="2" id="KW-0067">ATP-binding</keyword>
<name>A0A8H3UNZ8_VENIN</name>
<dbReference type="Proteomes" id="UP000447873">
    <property type="component" value="Unassembled WGS sequence"/>
</dbReference>
<protein>
    <recommendedName>
        <fullName evidence="4">AAA+ ATPase domain-containing protein</fullName>
    </recommendedName>
</protein>
<evidence type="ECO:0000256" key="3">
    <source>
        <dbReference type="SAM" id="MobiDB-lite"/>
    </source>
</evidence>
<proteinExistence type="predicted"/>
<dbReference type="SUPFAM" id="SSF52540">
    <property type="entry name" value="P-loop containing nucleoside triphosphate hydrolases"/>
    <property type="match status" value="1"/>
</dbReference>
<dbReference type="InterPro" id="IPR001270">
    <property type="entry name" value="ClpA/B"/>
</dbReference>
<feature type="region of interest" description="Disordered" evidence="3">
    <location>
        <begin position="50"/>
        <end position="132"/>
    </location>
</feature>
<dbReference type="InterPro" id="IPR050130">
    <property type="entry name" value="ClpA_ClpB"/>
</dbReference>
<organism evidence="5 6">
    <name type="scientific">Venturia inaequalis</name>
    <name type="common">Apple scab fungus</name>
    <dbReference type="NCBI Taxonomy" id="5025"/>
    <lineage>
        <taxon>Eukaryota</taxon>
        <taxon>Fungi</taxon>
        <taxon>Dikarya</taxon>
        <taxon>Ascomycota</taxon>
        <taxon>Pezizomycotina</taxon>
        <taxon>Dothideomycetes</taxon>
        <taxon>Pleosporomycetidae</taxon>
        <taxon>Venturiales</taxon>
        <taxon>Venturiaceae</taxon>
        <taxon>Venturia</taxon>
    </lineage>
</organism>
<dbReference type="GO" id="GO:0034605">
    <property type="term" value="P:cellular response to heat"/>
    <property type="evidence" value="ECO:0007669"/>
    <property type="project" value="TreeGrafter"/>
</dbReference>
<evidence type="ECO:0000259" key="4">
    <source>
        <dbReference type="SMART" id="SM00382"/>
    </source>
</evidence>
<keyword evidence="1" id="KW-0547">Nucleotide-binding</keyword>
<sequence length="692" mass="76952">MDKAVASLQHSHNDVERAKRHHDILDRYLGGNRPSASTFVSYRSQGQLAGKIPSFSDGSVEDINMDYPSGNEGSLSGAPSTDDEMTYGSGIEADEPHPALHSIEMETHPTKPDGPKEAVSEQRPLPGTPEETGFEIVSHAKTKIGEREEWDFMLPRVVPQHILSATFRDINYVFDVLDLVGALQRGASLEQVRGYLERFDRSNVKKRINDEVEGFPAMFYVVEANNEPLVRLWVAYGGNPEAMHTPSNTPLLAFAIVNGETIKKDTTLITSTLLSLGAAPNVIPSAFYSPYLRDLPENGPDAVHGDTDDEKERRQTSWYVGAARTQLARSITLSQRYYLDKASKTKTPLQRHVQLAQRRNAAALLGLPYFLIGQTLASSLLLSRLLSHLISPSKRPLVLVFAGPSGHGKTELARKLGHLLSLDLEVVDCTIFNREMELFGAREPFVGSEKGSPLNNFLANNAGKRCIVFLDEFEKTTSDIHKTLLLPFDNGEYQDRRTRETIDCSKTIWILATNAHDHVIKNFYRRNEEALCAQKNETEQLKLIKLLSAAIKQDFLTRFESPITGRVSGFIPFLPFSLGEQAVVVHKYLLELSSNVQGAVDLSFGPQERLLGNLRIRMHRDASLCKHVAEVEYHSDLGARSLINGVDSIKNLVVQAYLDVDEEIVESPHQATCYIDINDDDEIAVKIAAPSS</sequence>
<evidence type="ECO:0000256" key="2">
    <source>
        <dbReference type="ARBA" id="ARBA00022840"/>
    </source>
</evidence>
<evidence type="ECO:0000313" key="5">
    <source>
        <dbReference type="EMBL" id="KAE9972892.1"/>
    </source>
</evidence>
<dbReference type="EMBL" id="WNWS01000257">
    <property type="protein sequence ID" value="KAE9972892.1"/>
    <property type="molecule type" value="Genomic_DNA"/>
</dbReference>
<gene>
    <name evidence="5" type="ORF">EG328_004700</name>
</gene>
<comment type="caution">
    <text evidence="5">The sequence shown here is derived from an EMBL/GenBank/DDBJ whole genome shotgun (WGS) entry which is preliminary data.</text>
</comment>
<evidence type="ECO:0000256" key="1">
    <source>
        <dbReference type="ARBA" id="ARBA00022741"/>
    </source>
</evidence>
<dbReference type="PANTHER" id="PTHR11638:SF18">
    <property type="entry name" value="HEAT SHOCK PROTEIN 104"/>
    <property type="match status" value="1"/>
</dbReference>
<dbReference type="GO" id="GO:0005737">
    <property type="term" value="C:cytoplasm"/>
    <property type="evidence" value="ECO:0007669"/>
    <property type="project" value="TreeGrafter"/>
</dbReference>
<dbReference type="PANTHER" id="PTHR11638">
    <property type="entry name" value="ATP-DEPENDENT CLP PROTEASE"/>
    <property type="match status" value="1"/>
</dbReference>
<dbReference type="GO" id="GO:0005524">
    <property type="term" value="F:ATP binding"/>
    <property type="evidence" value="ECO:0007669"/>
    <property type="project" value="UniProtKB-KW"/>
</dbReference>
<dbReference type="InterPro" id="IPR027417">
    <property type="entry name" value="P-loop_NTPase"/>
</dbReference>